<evidence type="ECO:0000313" key="1">
    <source>
        <dbReference type="EMBL" id="CAK9256564.1"/>
    </source>
</evidence>
<gene>
    <name evidence="1" type="ORF">CSSPJE1EN1_LOCUS2042</name>
</gene>
<dbReference type="EMBL" id="OZ020105">
    <property type="protein sequence ID" value="CAK9256564.1"/>
    <property type="molecule type" value="Genomic_DNA"/>
</dbReference>
<sequence length="112" mass="12796">PNLATNPNMEAQSVGGGWSGVATGYPLVLEQTIGPLYWYITRLSGMENWYQKMKASSAWDPCTVRSCNHSLAMSVRWYIWSFGFCSVAKKYDSQIVLRLIVYRKSMALYSYF</sequence>
<name>A0ABP0VQ07_9BRYO</name>
<evidence type="ECO:0000313" key="2">
    <source>
        <dbReference type="Proteomes" id="UP001497444"/>
    </source>
</evidence>
<proteinExistence type="predicted"/>
<feature type="non-terminal residue" evidence="1">
    <location>
        <position position="112"/>
    </location>
</feature>
<feature type="non-terminal residue" evidence="1">
    <location>
        <position position="1"/>
    </location>
</feature>
<accession>A0ABP0VQ07</accession>
<dbReference type="Proteomes" id="UP001497444">
    <property type="component" value="Chromosome 10"/>
</dbReference>
<organism evidence="1 2">
    <name type="scientific">Sphagnum jensenii</name>
    <dbReference type="NCBI Taxonomy" id="128206"/>
    <lineage>
        <taxon>Eukaryota</taxon>
        <taxon>Viridiplantae</taxon>
        <taxon>Streptophyta</taxon>
        <taxon>Embryophyta</taxon>
        <taxon>Bryophyta</taxon>
        <taxon>Sphagnophytina</taxon>
        <taxon>Sphagnopsida</taxon>
        <taxon>Sphagnales</taxon>
        <taxon>Sphagnaceae</taxon>
        <taxon>Sphagnum</taxon>
    </lineage>
</organism>
<protein>
    <submittedName>
        <fullName evidence="1">Uncharacterized protein</fullName>
    </submittedName>
</protein>
<keyword evidence="2" id="KW-1185">Reference proteome</keyword>
<reference evidence="1" key="1">
    <citation type="submission" date="2024-02" db="EMBL/GenBank/DDBJ databases">
        <authorList>
            <consortium name="ELIXIR-Norway"/>
            <consortium name="Elixir Norway"/>
        </authorList>
    </citation>
    <scope>NUCLEOTIDE SEQUENCE</scope>
</reference>